<evidence type="ECO:0000313" key="8">
    <source>
        <dbReference type="Proteomes" id="UP000249363"/>
    </source>
</evidence>
<evidence type="ECO:0000256" key="5">
    <source>
        <dbReference type="SAM" id="Phobius"/>
    </source>
</evidence>
<dbReference type="GeneID" id="63793842"/>
<dbReference type="InterPro" id="IPR036259">
    <property type="entry name" value="MFS_trans_sf"/>
</dbReference>
<dbReference type="GO" id="GO:0022857">
    <property type="term" value="F:transmembrane transporter activity"/>
    <property type="evidence" value="ECO:0007669"/>
    <property type="project" value="InterPro"/>
</dbReference>
<dbReference type="InterPro" id="IPR020846">
    <property type="entry name" value="MFS_dom"/>
</dbReference>
<feature type="transmembrane region" description="Helical" evidence="5">
    <location>
        <begin position="401"/>
        <end position="418"/>
    </location>
</feature>
<dbReference type="GO" id="GO:0005886">
    <property type="term" value="C:plasma membrane"/>
    <property type="evidence" value="ECO:0007669"/>
    <property type="project" value="TreeGrafter"/>
</dbReference>
<name>A0A364KYK3_TALAM</name>
<keyword evidence="2 5" id="KW-0812">Transmembrane</keyword>
<evidence type="ECO:0000256" key="1">
    <source>
        <dbReference type="ARBA" id="ARBA00004141"/>
    </source>
</evidence>
<feature type="transmembrane region" description="Helical" evidence="5">
    <location>
        <begin position="313"/>
        <end position="337"/>
    </location>
</feature>
<keyword evidence="4 5" id="KW-0472">Membrane</keyword>
<evidence type="ECO:0000313" key="7">
    <source>
        <dbReference type="EMBL" id="RAO68614.1"/>
    </source>
</evidence>
<comment type="subcellular location">
    <subcellularLocation>
        <location evidence="1">Membrane</location>
        <topology evidence="1">Multi-pass membrane protein</topology>
    </subcellularLocation>
</comment>
<dbReference type="PANTHER" id="PTHR23502:SF149">
    <property type="entry name" value="TRANSPORTER, PUTATIVE-RELATED"/>
    <property type="match status" value="1"/>
</dbReference>
<comment type="caution">
    <text evidence="7">The sequence shown here is derived from an EMBL/GenBank/DDBJ whole genome shotgun (WGS) entry which is preliminary data.</text>
</comment>
<evidence type="ECO:0000259" key="6">
    <source>
        <dbReference type="PROSITE" id="PS50850"/>
    </source>
</evidence>
<gene>
    <name evidence="7" type="ORF">BHQ10_004626</name>
</gene>
<keyword evidence="8" id="KW-1185">Reference proteome</keyword>
<feature type="domain" description="Major facilitator superfamily (MFS) profile" evidence="6">
    <location>
        <begin position="57"/>
        <end position="534"/>
    </location>
</feature>
<feature type="transmembrane region" description="Helical" evidence="5">
    <location>
        <begin position="494"/>
        <end position="514"/>
    </location>
</feature>
<dbReference type="Gene3D" id="1.20.1250.20">
    <property type="entry name" value="MFS general substrate transporter like domains"/>
    <property type="match status" value="1"/>
</dbReference>
<dbReference type="InterPro" id="IPR011701">
    <property type="entry name" value="MFS"/>
</dbReference>
<dbReference type="Pfam" id="PF07690">
    <property type="entry name" value="MFS_1"/>
    <property type="match status" value="1"/>
</dbReference>
<feature type="transmembrane region" description="Helical" evidence="5">
    <location>
        <begin position="96"/>
        <end position="115"/>
    </location>
</feature>
<keyword evidence="3 5" id="KW-1133">Transmembrane helix</keyword>
<feature type="transmembrane region" description="Helical" evidence="5">
    <location>
        <begin position="186"/>
        <end position="208"/>
    </location>
</feature>
<organism evidence="7 8">
    <name type="scientific">Talaromyces amestolkiae</name>
    <dbReference type="NCBI Taxonomy" id="1196081"/>
    <lineage>
        <taxon>Eukaryota</taxon>
        <taxon>Fungi</taxon>
        <taxon>Dikarya</taxon>
        <taxon>Ascomycota</taxon>
        <taxon>Pezizomycotina</taxon>
        <taxon>Eurotiomycetes</taxon>
        <taxon>Eurotiomycetidae</taxon>
        <taxon>Eurotiales</taxon>
        <taxon>Trichocomaceae</taxon>
        <taxon>Talaromyces</taxon>
        <taxon>Talaromyces sect. Talaromyces</taxon>
    </lineage>
</organism>
<evidence type="ECO:0000256" key="2">
    <source>
        <dbReference type="ARBA" id="ARBA00022692"/>
    </source>
</evidence>
<dbReference type="Proteomes" id="UP000249363">
    <property type="component" value="Unassembled WGS sequence"/>
</dbReference>
<dbReference type="STRING" id="1196081.A0A364KYK3"/>
<dbReference type="PROSITE" id="PS50850">
    <property type="entry name" value="MFS"/>
    <property type="match status" value="1"/>
</dbReference>
<proteinExistence type="predicted"/>
<evidence type="ECO:0000256" key="3">
    <source>
        <dbReference type="ARBA" id="ARBA00022989"/>
    </source>
</evidence>
<dbReference type="OrthoDB" id="5215911at2759"/>
<dbReference type="SUPFAM" id="SSF103473">
    <property type="entry name" value="MFS general substrate transporter"/>
    <property type="match status" value="1"/>
</dbReference>
<feature type="transmembrane region" description="Helical" evidence="5">
    <location>
        <begin position="424"/>
        <end position="450"/>
    </location>
</feature>
<sequence>MEEALPDTILMEHIPGTEIMRDVGKIHFVHGPKSHQVLIPYPSENADDPLNWTLTWKYITIGVQIIYTWVTVASALSMAPMFPLLQEEWNLSQTQLNLITGSCVLALGYANFIIVPISNIFGRRFTCIIMAMLGAGSCIWEARAGSYSILIGARIVNGIATATSETLMVQVICDVFFLHERGVWMGVYFCTYFLGLFVGPIISGAIASKHGWRSFFWLSMALSLLNIITLIIFFPETRYHRTNQLPTVVATPTVSPEEGLDKPPSPHEIEYSASSNVIGTGRPTKSQFQLIARPDARWKSLIFKDIIFSGKAFFFPIIIWAGITVGGYANLLLYWNITESSILGAPPFNFSVSAVGYSNFAFMVGGLVGLATGGTVSDWIAQRATIRNNGVREAEMRLPALIPYFFLTIIAVTIGGLAEKNSWSWPVLVVVGYGISGMCITATPAIAVAYAVDCYKPIAGEIMVVATVIKNTCGFGMSYWVPQLTTSQGIIVPTMIQLALTAGPLLLALPLWLWGQKLRRLTRNSGVHKLEEEF</sequence>
<accession>A0A364KYK3</accession>
<reference evidence="7 8" key="1">
    <citation type="journal article" date="2017" name="Biotechnol. Biofuels">
        <title>Differential beta-glucosidase expression as a function of carbon source availability in Talaromyces amestolkiae: a genomic and proteomic approach.</title>
        <authorList>
            <person name="de Eugenio L.I."/>
            <person name="Mendez-Liter J.A."/>
            <person name="Nieto-Dominguez M."/>
            <person name="Alonso L."/>
            <person name="Gil-Munoz J."/>
            <person name="Barriuso J."/>
            <person name="Prieto A."/>
            <person name="Martinez M.J."/>
        </authorList>
    </citation>
    <scope>NUCLEOTIDE SEQUENCE [LARGE SCALE GENOMIC DNA]</scope>
    <source>
        <strain evidence="7 8">CIB</strain>
    </source>
</reference>
<feature type="transmembrane region" description="Helical" evidence="5">
    <location>
        <begin position="357"/>
        <end position="380"/>
    </location>
</feature>
<dbReference type="EMBL" id="MIKG01000008">
    <property type="protein sequence ID" value="RAO68614.1"/>
    <property type="molecule type" value="Genomic_DNA"/>
</dbReference>
<dbReference type="RefSeq" id="XP_040733130.1">
    <property type="nucleotide sequence ID" value="XM_040877012.1"/>
</dbReference>
<feature type="transmembrane region" description="Helical" evidence="5">
    <location>
        <begin position="58"/>
        <end position="84"/>
    </location>
</feature>
<evidence type="ECO:0000256" key="4">
    <source>
        <dbReference type="ARBA" id="ARBA00023136"/>
    </source>
</evidence>
<dbReference type="AlphaFoldDB" id="A0A364KYK3"/>
<dbReference type="PANTHER" id="PTHR23502">
    <property type="entry name" value="MAJOR FACILITATOR SUPERFAMILY"/>
    <property type="match status" value="1"/>
</dbReference>
<feature type="transmembrane region" description="Helical" evidence="5">
    <location>
        <begin position="214"/>
        <end position="234"/>
    </location>
</feature>
<feature type="transmembrane region" description="Helical" evidence="5">
    <location>
        <begin position="462"/>
        <end position="482"/>
    </location>
</feature>
<protein>
    <recommendedName>
        <fullName evidence="6">Major facilitator superfamily (MFS) profile domain-containing protein</fullName>
    </recommendedName>
</protein>